<reference evidence="2" key="1">
    <citation type="submission" date="2014-12" db="EMBL/GenBank/DDBJ databases">
        <title>Insight into the proteome of Arion vulgaris.</title>
        <authorList>
            <person name="Aradska J."/>
            <person name="Bulat T."/>
            <person name="Smidak R."/>
            <person name="Sarate P."/>
            <person name="Gangsoo J."/>
            <person name="Sialana F."/>
            <person name="Bilban M."/>
            <person name="Lubec G."/>
        </authorList>
    </citation>
    <scope>NUCLEOTIDE SEQUENCE</scope>
    <source>
        <tissue evidence="2">Skin</tissue>
    </source>
</reference>
<proteinExistence type="predicted"/>
<accession>A0A0B7BDF2</accession>
<evidence type="ECO:0000313" key="2">
    <source>
        <dbReference type="EMBL" id="CEK90205.1"/>
    </source>
</evidence>
<protein>
    <submittedName>
        <fullName evidence="2">Uncharacterized protein</fullName>
    </submittedName>
</protein>
<dbReference type="EMBL" id="HACG01043339">
    <property type="protein sequence ID" value="CEK90204.1"/>
    <property type="molecule type" value="Transcribed_RNA"/>
</dbReference>
<evidence type="ECO:0000313" key="1">
    <source>
        <dbReference type="EMBL" id="CEK90204.1"/>
    </source>
</evidence>
<organism evidence="2">
    <name type="scientific">Arion vulgaris</name>
    <dbReference type="NCBI Taxonomy" id="1028688"/>
    <lineage>
        <taxon>Eukaryota</taxon>
        <taxon>Metazoa</taxon>
        <taxon>Spiralia</taxon>
        <taxon>Lophotrochozoa</taxon>
        <taxon>Mollusca</taxon>
        <taxon>Gastropoda</taxon>
        <taxon>Heterobranchia</taxon>
        <taxon>Euthyneura</taxon>
        <taxon>Panpulmonata</taxon>
        <taxon>Eupulmonata</taxon>
        <taxon>Stylommatophora</taxon>
        <taxon>Helicina</taxon>
        <taxon>Arionoidea</taxon>
        <taxon>Arionidae</taxon>
        <taxon>Arion</taxon>
    </lineage>
</organism>
<sequence>MHHLSKQMNKSDNVQISPLHREIIQQNISNRLSSSNTFTLTGINNVQLCHTIKL</sequence>
<name>A0A0B7BDF2_9EUPU</name>
<dbReference type="AlphaFoldDB" id="A0A0B7BDF2"/>
<dbReference type="EMBL" id="HACG01043340">
    <property type="protein sequence ID" value="CEK90205.1"/>
    <property type="molecule type" value="Transcribed_RNA"/>
</dbReference>
<gene>
    <name evidence="2" type="primary">ORF175448</name>
    <name evidence="1" type="synonym">ORF175404</name>
</gene>